<dbReference type="Pfam" id="PF05178">
    <property type="entry name" value="Kri1"/>
    <property type="match status" value="1"/>
</dbReference>
<dbReference type="InterPro" id="IPR024626">
    <property type="entry name" value="Kri1-like_C"/>
</dbReference>
<feature type="region of interest" description="Disordered" evidence="2">
    <location>
        <begin position="85"/>
        <end position="154"/>
    </location>
</feature>
<feature type="domain" description="Kri1-like C-terminal" evidence="3">
    <location>
        <begin position="537"/>
        <end position="614"/>
    </location>
</feature>
<dbReference type="STRING" id="1314800.A0A1B7ND92"/>
<evidence type="ECO:0000313" key="4">
    <source>
        <dbReference type="EMBL" id="OAX42826.1"/>
    </source>
</evidence>
<dbReference type="OrthoDB" id="10252032at2759"/>
<feature type="region of interest" description="Disordered" evidence="2">
    <location>
        <begin position="280"/>
        <end position="320"/>
    </location>
</feature>
<feature type="compositionally biased region" description="Basic residues" evidence="2">
    <location>
        <begin position="638"/>
        <end position="651"/>
    </location>
</feature>
<dbReference type="PANTHER" id="PTHR14490:SF5">
    <property type="entry name" value="PROTEIN KRI1 HOMOLOG"/>
    <property type="match status" value="1"/>
</dbReference>
<reference evidence="4 5" key="1">
    <citation type="submission" date="2016-06" db="EMBL/GenBank/DDBJ databases">
        <title>Comparative genomics of the ectomycorrhizal sister species Rhizopogon vinicolor and Rhizopogon vesiculosus (Basidiomycota: Boletales) reveals a divergence of the mating type B locus.</title>
        <authorList>
            <consortium name="DOE Joint Genome Institute"/>
            <person name="Mujic A.B."/>
            <person name="Kuo A."/>
            <person name="Tritt A."/>
            <person name="Lipzen A."/>
            <person name="Chen C."/>
            <person name="Johnson J."/>
            <person name="Sharma A."/>
            <person name="Barry K."/>
            <person name="Grigoriev I.V."/>
            <person name="Spatafora J.W."/>
        </authorList>
    </citation>
    <scope>NUCLEOTIDE SEQUENCE [LARGE SCALE GENOMIC DNA]</scope>
    <source>
        <strain evidence="4 5">AM-OR11-026</strain>
    </source>
</reference>
<dbReference type="GO" id="GO:0005730">
    <property type="term" value="C:nucleolus"/>
    <property type="evidence" value="ECO:0007669"/>
    <property type="project" value="TreeGrafter"/>
</dbReference>
<dbReference type="GO" id="GO:0030686">
    <property type="term" value="C:90S preribosome"/>
    <property type="evidence" value="ECO:0007669"/>
    <property type="project" value="TreeGrafter"/>
</dbReference>
<feature type="compositionally biased region" description="Basic and acidic residues" evidence="2">
    <location>
        <begin position="621"/>
        <end position="637"/>
    </location>
</feature>
<feature type="compositionally biased region" description="Basic and acidic residues" evidence="2">
    <location>
        <begin position="364"/>
        <end position="388"/>
    </location>
</feature>
<gene>
    <name evidence="4" type="ORF">K503DRAFT_766440</name>
</gene>
<dbReference type="FunCoup" id="A0A1B7ND92">
    <property type="interactions" value="263"/>
</dbReference>
<evidence type="ECO:0000256" key="2">
    <source>
        <dbReference type="SAM" id="MobiDB-lite"/>
    </source>
</evidence>
<feature type="compositionally biased region" description="Basic residues" evidence="2">
    <location>
        <begin position="235"/>
        <end position="244"/>
    </location>
</feature>
<feature type="compositionally biased region" description="Basic and acidic residues" evidence="2">
    <location>
        <begin position="145"/>
        <end position="154"/>
    </location>
</feature>
<name>A0A1B7ND92_9AGAM</name>
<dbReference type="InParanoid" id="A0A1B7ND92"/>
<evidence type="ECO:0000256" key="1">
    <source>
        <dbReference type="ARBA" id="ARBA00007473"/>
    </source>
</evidence>
<feature type="region of interest" description="Disordered" evidence="2">
    <location>
        <begin position="166"/>
        <end position="193"/>
    </location>
</feature>
<sequence>MLSDSDSEEVTLTINEHYAKAFEYKKEREELVKLKEKYGPDFEGDGDEETDSEEGESEDEHGEELTPAVDAAILRTLARIRKKDPAIYNSEQSIFEEEQKRTADRAPQVQRKTKDKSKPLTIRQAALASALEANTSRSPSPEPHIPTHTEEQRQLLEETRAAFHTAVDESDDEDDGLLVPREKTKDEIEQEEEEYREYLEREVGEDLEGLVVVENLELGAGNEKSEEGPVEKKESKKKKKKKGNAAKGIPKEETDQEFLMNYILNRGWIDKSARRLPTYKEIVKSKSTKGKGKAKDSEAESETSDKEQGDSMDGEQRAHEYIIEDEDEFEDIADAFESSYNFRFEEPDAATIKSFPRTIASTVRRTDTTRKDARERRKQRQEEELEKKREEVRRLKALKMKEVRRKFERIGREAGVEIDPNAEAFKEFDLDADWDPDAHDKQMAGLYGEGDDSDIDQEKPVWDDDVDVDVDVDDIILPSQPAESSSSSSKKKKKKKKSKDNEDGDEGGVDIDAMDADVERTYDDEEEWDGTEEMRKRKLDEYMDEVYGLEFNDMVAGMPTRFKYTTTAPQTFALTPAEVLMATDQDLNQYVSVKRYAPYRAEKWDHNRGERLKEFREKLKERVGDTGTRHRNEDVAPKKRLGKKERQKRKAAAVEGGDVDEGNAGVEAVGEASSKQRKIISEEPEDGVEQPGENGLPKKKRRRKHKTGVQAE</sequence>
<feature type="region of interest" description="Disordered" evidence="2">
    <location>
        <begin position="353"/>
        <end position="388"/>
    </location>
</feature>
<feature type="region of interest" description="Disordered" evidence="2">
    <location>
        <begin position="429"/>
        <end position="533"/>
    </location>
</feature>
<dbReference type="Proteomes" id="UP000092154">
    <property type="component" value="Unassembled WGS sequence"/>
</dbReference>
<dbReference type="AlphaFoldDB" id="A0A1B7ND92"/>
<dbReference type="EMBL" id="KV448149">
    <property type="protein sequence ID" value="OAX42826.1"/>
    <property type="molecule type" value="Genomic_DNA"/>
</dbReference>
<dbReference type="InterPro" id="IPR018034">
    <property type="entry name" value="Kri1"/>
</dbReference>
<dbReference type="Pfam" id="PF12936">
    <property type="entry name" value="Kri1_C"/>
    <property type="match status" value="1"/>
</dbReference>
<feature type="compositionally biased region" description="Acidic residues" evidence="2">
    <location>
        <begin position="463"/>
        <end position="474"/>
    </location>
</feature>
<feature type="compositionally biased region" description="Basic residues" evidence="2">
    <location>
        <begin position="697"/>
        <end position="712"/>
    </location>
</feature>
<feature type="compositionally biased region" description="Basic and acidic residues" evidence="2">
    <location>
        <begin position="223"/>
        <end position="234"/>
    </location>
</feature>
<comment type="similarity">
    <text evidence="1">Belongs to the KRI1 family.</text>
</comment>
<feature type="compositionally biased region" description="Acidic residues" evidence="2">
    <location>
        <begin position="42"/>
        <end position="62"/>
    </location>
</feature>
<evidence type="ECO:0000313" key="5">
    <source>
        <dbReference type="Proteomes" id="UP000092154"/>
    </source>
</evidence>
<feature type="compositionally biased region" description="Basic and acidic residues" evidence="2">
    <location>
        <begin position="293"/>
        <end position="320"/>
    </location>
</feature>
<dbReference type="GO" id="GO:0000447">
    <property type="term" value="P:endonucleolytic cleavage in ITS1 to separate SSU-rRNA from 5.8S rRNA and LSU-rRNA from tricistronic rRNA transcript (SSU-rRNA, 5.8S rRNA, LSU-rRNA)"/>
    <property type="evidence" value="ECO:0007669"/>
    <property type="project" value="TreeGrafter"/>
</dbReference>
<feature type="compositionally biased region" description="Acidic residues" evidence="2">
    <location>
        <begin position="502"/>
        <end position="531"/>
    </location>
</feature>
<feature type="region of interest" description="Disordered" evidence="2">
    <location>
        <begin position="35"/>
        <end position="70"/>
    </location>
</feature>
<accession>A0A1B7ND92</accession>
<organism evidence="4 5">
    <name type="scientific">Rhizopogon vinicolor AM-OR11-026</name>
    <dbReference type="NCBI Taxonomy" id="1314800"/>
    <lineage>
        <taxon>Eukaryota</taxon>
        <taxon>Fungi</taxon>
        <taxon>Dikarya</taxon>
        <taxon>Basidiomycota</taxon>
        <taxon>Agaricomycotina</taxon>
        <taxon>Agaricomycetes</taxon>
        <taxon>Agaricomycetidae</taxon>
        <taxon>Boletales</taxon>
        <taxon>Suillineae</taxon>
        <taxon>Rhizopogonaceae</taxon>
        <taxon>Rhizopogon</taxon>
    </lineage>
</organism>
<protein>
    <recommendedName>
        <fullName evidence="3">Kri1-like C-terminal domain-containing protein</fullName>
    </recommendedName>
</protein>
<feature type="region of interest" description="Disordered" evidence="2">
    <location>
        <begin position="621"/>
        <end position="712"/>
    </location>
</feature>
<evidence type="ECO:0000259" key="3">
    <source>
        <dbReference type="Pfam" id="PF12936"/>
    </source>
</evidence>
<feature type="compositionally biased region" description="Basic residues" evidence="2">
    <location>
        <begin position="489"/>
        <end position="498"/>
    </location>
</feature>
<proteinExistence type="inferred from homology"/>
<keyword evidence="5" id="KW-1185">Reference proteome</keyword>
<feature type="region of interest" description="Disordered" evidence="2">
    <location>
        <begin position="216"/>
        <end position="256"/>
    </location>
</feature>
<dbReference type="PANTHER" id="PTHR14490">
    <property type="entry name" value="ZINC FINGER, ZZ TYPE"/>
    <property type="match status" value="1"/>
</dbReference>